<evidence type="ECO:0000259" key="11">
    <source>
        <dbReference type="Pfam" id="PF21082"/>
    </source>
</evidence>
<reference evidence="12 13" key="1">
    <citation type="submission" date="2020-04" db="EMBL/GenBank/DDBJ databases">
        <title>Flammeovirga sp. SR4, a novel species isolated from seawater.</title>
        <authorList>
            <person name="Wang X."/>
        </authorList>
    </citation>
    <scope>NUCLEOTIDE SEQUENCE [LARGE SCALE GENOMIC DNA]</scope>
    <source>
        <strain evidence="12 13">SR4</strain>
    </source>
</reference>
<keyword evidence="9" id="KW-0732">Signal</keyword>
<feature type="region of interest" description="Disordered" evidence="7">
    <location>
        <begin position="539"/>
        <end position="562"/>
    </location>
</feature>
<dbReference type="PANTHER" id="PTHR30221">
    <property type="entry name" value="SMALL-CONDUCTANCE MECHANOSENSITIVE CHANNEL"/>
    <property type="match status" value="1"/>
</dbReference>
<dbReference type="InterPro" id="IPR045275">
    <property type="entry name" value="MscS_archaea/bacteria_type"/>
</dbReference>
<dbReference type="Proteomes" id="UP000585050">
    <property type="component" value="Unassembled WGS sequence"/>
</dbReference>
<feature type="domain" description="Mechanosensitive ion channel MscS C-terminal" evidence="11">
    <location>
        <begin position="453"/>
        <end position="535"/>
    </location>
</feature>
<feature type="transmembrane region" description="Helical" evidence="8">
    <location>
        <begin position="229"/>
        <end position="250"/>
    </location>
</feature>
<gene>
    <name evidence="12" type="ORF">HGP29_04660</name>
</gene>
<dbReference type="GO" id="GO:0005886">
    <property type="term" value="C:plasma membrane"/>
    <property type="evidence" value="ECO:0007669"/>
    <property type="project" value="UniProtKB-SubCell"/>
</dbReference>
<dbReference type="GO" id="GO:0008381">
    <property type="term" value="F:mechanosensitive monoatomic ion channel activity"/>
    <property type="evidence" value="ECO:0007669"/>
    <property type="project" value="InterPro"/>
</dbReference>
<dbReference type="SUPFAM" id="SSF82689">
    <property type="entry name" value="Mechanosensitive channel protein MscS (YggB), C-terminal domain"/>
    <property type="match status" value="1"/>
</dbReference>
<protein>
    <submittedName>
        <fullName evidence="12">Mechanosensitive ion channel family protein</fullName>
    </submittedName>
</protein>
<dbReference type="RefSeq" id="WP_168881183.1">
    <property type="nucleotide sequence ID" value="NZ_JABAIL010000001.1"/>
</dbReference>
<keyword evidence="13" id="KW-1185">Reference proteome</keyword>
<dbReference type="SUPFAM" id="SSF50182">
    <property type="entry name" value="Sm-like ribonucleoproteins"/>
    <property type="match status" value="1"/>
</dbReference>
<evidence type="ECO:0000256" key="4">
    <source>
        <dbReference type="ARBA" id="ARBA00022692"/>
    </source>
</evidence>
<dbReference type="PANTHER" id="PTHR30221:SF18">
    <property type="entry name" value="SLL0590 PROTEIN"/>
    <property type="match status" value="1"/>
</dbReference>
<dbReference type="Gene3D" id="2.30.30.60">
    <property type="match status" value="1"/>
</dbReference>
<feature type="signal peptide" evidence="9">
    <location>
        <begin position="1"/>
        <end position="20"/>
    </location>
</feature>
<evidence type="ECO:0000256" key="2">
    <source>
        <dbReference type="ARBA" id="ARBA00008017"/>
    </source>
</evidence>
<comment type="caution">
    <text evidence="12">The sequence shown here is derived from an EMBL/GenBank/DDBJ whole genome shotgun (WGS) entry which is preliminary data.</text>
</comment>
<organism evidence="12 13">
    <name type="scientific">Flammeovirga agarivorans</name>
    <dbReference type="NCBI Taxonomy" id="2726742"/>
    <lineage>
        <taxon>Bacteria</taxon>
        <taxon>Pseudomonadati</taxon>
        <taxon>Bacteroidota</taxon>
        <taxon>Cytophagia</taxon>
        <taxon>Cytophagales</taxon>
        <taxon>Flammeovirgaceae</taxon>
        <taxon>Flammeovirga</taxon>
    </lineage>
</organism>
<dbReference type="AlphaFoldDB" id="A0A7X8XUL9"/>
<sequence>MRLPIIIILYLISCAIFCSAQSHTNKTKVLQEIESLIVADSLHRKYLQEQIKQLHQIINEEDEIGEVSYGIPVVPFNDTIFFVHHKEELSAYDRAHHIEDSIRFIVEHHLFLLDTVVITEFDDNYQLLFDGKVIHTIDSIDAKKMRSSRLKLARVRQKAINKTLHNQIYGQGKDAGIYALIGLVILFVLIFVINKVYKVLYEKVSHRKWLSYDWLKSISLFTEEDQVKLFRYLLLGVKYGLILMLIYLYLPIVGQFSPPLKDISNRLLSYVLSPINDIILSILVFLPNLMKIIITILFFVYLLKFIQLFADAVKEERIVINGFYPDWVPPTMKIIRFLLYTFMVIIIFPLLPGANSNEFKGISVFVGILLSIGSSTIITNWISGIVITYMRRFKIGDWVKAGDVIGEVVERSLFVTRLRSSKNEVITIPNSKISEAQTINYSQPIHKYKLIVHTSVTFGYEVPWRKVHQLLKEAAAKTNFLLKRDKTPFVLQKSLDDFYVTYQLNAYTRHPEKMFAIYSQLHQNIQDIFSREDIEVMSPHYRANREDNERTVPPSDQMLDDE</sequence>
<dbReference type="InterPro" id="IPR011066">
    <property type="entry name" value="MscS_channel_C_sf"/>
</dbReference>
<evidence type="ECO:0000256" key="7">
    <source>
        <dbReference type="SAM" id="MobiDB-lite"/>
    </source>
</evidence>
<evidence type="ECO:0000256" key="9">
    <source>
        <dbReference type="SAM" id="SignalP"/>
    </source>
</evidence>
<keyword evidence="3" id="KW-1003">Cell membrane</keyword>
<evidence type="ECO:0000313" key="12">
    <source>
        <dbReference type="EMBL" id="NLR90483.1"/>
    </source>
</evidence>
<keyword evidence="5 8" id="KW-1133">Transmembrane helix</keyword>
<evidence type="ECO:0000259" key="10">
    <source>
        <dbReference type="Pfam" id="PF00924"/>
    </source>
</evidence>
<dbReference type="Pfam" id="PF00924">
    <property type="entry name" value="MS_channel_2nd"/>
    <property type="match status" value="1"/>
</dbReference>
<evidence type="ECO:0000313" key="13">
    <source>
        <dbReference type="Proteomes" id="UP000585050"/>
    </source>
</evidence>
<feature type="transmembrane region" description="Helical" evidence="8">
    <location>
        <begin position="278"/>
        <end position="303"/>
    </location>
</feature>
<feature type="domain" description="Mechanosensitive ion channel MscS" evidence="10">
    <location>
        <begin position="376"/>
        <end position="442"/>
    </location>
</feature>
<feature type="chain" id="PRO_5030760809" evidence="9">
    <location>
        <begin position="21"/>
        <end position="562"/>
    </location>
</feature>
<evidence type="ECO:0000256" key="1">
    <source>
        <dbReference type="ARBA" id="ARBA00004651"/>
    </source>
</evidence>
<feature type="transmembrane region" description="Helical" evidence="8">
    <location>
        <begin position="175"/>
        <end position="197"/>
    </location>
</feature>
<feature type="transmembrane region" description="Helical" evidence="8">
    <location>
        <begin position="364"/>
        <end position="390"/>
    </location>
</feature>
<evidence type="ECO:0000256" key="3">
    <source>
        <dbReference type="ARBA" id="ARBA00022475"/>
    </source>
</evidence>
<keyword evidence="4 8" id="KW-0812">Transmembrane</keyword>
<feature type="transmembrane region" description="Helical" evidence="8">
    <location>
        <begin position="334"/>
        <end position="352"/>
    </location>
</feature>
<dbReference type="InterPro" id="IPR049278">
    <property type="entry name" value="MS_channel_C"/>
</dbReference>
<dbReference type="Pfam" id="PF21082">
    <property type="entry name" value="MS_channel_3rd"/>
    <property type="match status" value="1"/>
</dbReference>
<keyword evidence="6 8" id="KW-0472">Membrane</keyword>
<comment type="subcellular location">
    <subcellularLocation>
        <location evidence="1">Cell membrane</location>
        <topology evidence="1">Multi-pass membrane protein</topology>
    </subcellularLocation>
</comment>
<dbReference type="InterPro" id="IPR023408">
    <property type="entry name" value="MscS_beta-dom_sf"/>
</dbReference>
<dbReference type="Gene3D" id="3.30.70.100">
    <property type="match status" value="1"/>
</dbReference>
<proteinExistence type="inferred from homology"/>
<dbReference type="InterPro" id="IPR010920">
    <property type="entry name" value="LSM_dom_sf"/>
</dbReference>
<name>A0A7X8XUL9_9BACT</name>
<evidence type="ECO:0000256" key="5">
    <source>
        <dbReference type="ARBA" id="ARBA00022989"/>
    </source>
</evidence>
<dbReference type="EMBL" id="JABAIL010000001">
    <property type="protein sequence ID" value="NLR90483.1"/>
    <property type="molecule type" value="Genomic_DNA"/>
</dbReference>
<evidence type="ECO:0000256" key="8">
    <source>
        <dbReference type="SAM" id="Phobius"/>
    </source>
</evidence>
<comment type="similarity">
    <text evidence="2">Belongs to the MscS (TC 1.A.23) family.</text>
</comment>
<accession>A0A7X8XUL9</accession>
<evidence type="ECO:0000256" key="6">
    <source>
        <dbReference type="ARBA" id="ARBA00023136"/>
    </source>
</evidence>
<dbReference type="InterPro" id="IPR006685">
    <property type="entry name" value="MscS_channel_2nd"/>
</dbReference>